<keyword evidence="5" id="KW-0811">Translocation</keyword>
<keyword evidence="7" id="KW-0539">Nucleus</keyword>
<keyword evidence="4" id="KW-0653">Protein transport</keyword>
<dbReference type="GO" id="GO:0017056">
    <property type="term" value="F:structural constituent of nuclear pore"/>
    <property type="evidence" value="ECO:0007669"/>
    <property type="project" value="InterPro"/>
</dbReference>
<dbReference type="InterPro" id="IPR048883">
    <property type="entry name" value="Nup188_N-subdom_III"/>
</dbReference>
<dbReference type="GO" id="GO:0051028">
    <property type="term" value="P:mRNA transport"/>
    <property type="evidence" value="ECO:0007669"/>
    <property type="project" value="UniProtKB-KW"/>
</dbReference>
<evidence type="ECO:0000256" key="6">
    <source>
        <dbReference type="ARBA" id="ARBA00023132"/>
    </source>
</evidence>
<evidence type="ECO:0000259" key="9">
    <source>
        <dbReference type="Pfam" id="PF21093"/>
    </source>
</evidence>
<feature type="domain" description="Nucleoporin Nup188 N-terminal subdomain III" evidence="9">
    <location>
        <begin position="140"/>
        <end position="414"/>
    </location>
</feature>
<keyword evidence="6" id="KW-0906">Nuclear pore complex</keyword>
<feature type="region of interest" description="Disordered" evidence="8">
    <location>
        <begin position="689"/>
        <end position="718"/>
    </location>
</feature>
<dbReference type="PANTHER" id="PTHR31431:SF1">
    <property type="entry name" value="NUCLEOPORIN NUP188"/>
    <property type="match status" value="1"/>
</dbReference>
<evidence type="ECO:0000256" key="8">
    <source>
        <dbReference type="SAM" id="MobiDB-lite"/>
    </source>
</evidence>
<dbReference type="InterPro" id="IPR044840">
    <property type="entry name" value="Nup188"/>
</dbReference>
<name>A0A7R9CAM5_TIMCR</name>
<reference evidence="10" key="1">
    <citation type="submission" date="2020-11" db="EMBL/GenBank/DDBJ databases">
        <authorList>
            <person name="Tran Van P."/>
        </authorList>
    </citation>
    <scope>NUCLEOTIDE SEQUENCE</scope>
</reference>
<dbReference type="EMBL" id="OC316609">
    <property type="protein sequence ID" value="CAD7392924.1"/>
    <property type="molecule type" value="Genomic_DNA"/>
</dbReference>
<keyword evidence="3" id="KW-0509">mRNA transport</keyword>
<evidence type="ECO:0000256" key="4">
    <source>
        <dbReference type="ARBA" id="ARBA00022927"/>
    </source>
</evidence>
<evidence type="ECO:0000256" key="1">
    <source>
        <dbReference type="ARBA" id="ARBA00004567"/>
    </source>
</evidence>
<evidence type="ECO:0000256" key="5">
    <source>
        <dbReference type="ARBA" id="ARBA00023010"/>
    </source>
</evidence>
<gene>
    <name evidence="10" type="ORF">TCEB3V08_LOCUS926</name>
</gene>
<feature type="compositionally biased region" description="Basic and acidic residues" evidence="8">
    <location>
        <begin position="740"/>
        <end position="767"/>
    </location>
</feature>
<dbReference type="Pfam" id="PF21093">
    <property type="entry name" value="Nup188_N-subdom_III"/>
    <property type="match status" value="1"/>
</dbReference>
<accession>A0A7R9CAM5</accession>
<comment type="subcellular location">
    <subcellularLocation>
        <location evidence="1">Nucleus</location>
        <location evidence="1">Nuclear pore complex</location>
    </subcellularLocation>
</comment>
<dbReference type="GO" id="GO:0044611">
    <property type="term" value="C:nuclear pore inner ring"/>
    <property type="evidence" value="ECO:0007669"/>
    <property type="project" value="TreeGrafter"/>
</dbReference>
<keyword evidence="2" id="KW-0813">Transport</keyword>
<evidence type="ECO:0000256" key="2">
    <source>
        <dbReference type="ARBA" id="ARBA00022448"/>
    </source>
</evidence>
<evidence type="ECO:0000256" key="7">
    <source>
        <dbReference type="ARBA" id="ARBA00023242"/>
    </source>
</evidence>
<organism evidence="10">
    <name type="scientific">Timema cristinae</name>
    <name type="common">Walking stick</name>
    <dbReference type="NCBI Taxonomy" id="61476"/>
    <lineage>
        <taxon>Eukaryota</taxon>
        <taxon>Metazoa</taxon>
        <taxon>Ecdysozoa</taxon>
        <taxon>Arthropoda</taxon>
        <taxon>Hexapoda</taxon>
        <taxon>Insecta</taxon>
        <taxon>Pterygota</taxon>
        <taxon>Neoptera</taxon>
        <taxon>Polyneoptera</taxon>
        <taxon>Phasmatodea</taxon>
        <taxon>Timematodea</taxon>
        <taxon>Timematoidea</taxon>
        <taxon>Timematidae</taxon>
        <taxon>Timema</taxon>
    </lineage>
</organism>
<proteinExistence type="predicted"/>
<evidence type="ECO:0000313" key="10">
    <source>
        <dbReference type="EMBL" id="CAD7392924.1"/>
    </source>
</evidence>
<feature type="region of interest" description="Disordered" evidence="8">
    <location>
        <begin position="740"/>
        <end position="770"/>
    </location>
</feature>
<protein>
    <recommendedName>
        <fullName evidence="9">Nucleoporin Nup188 N-terminal subdomain III domain-containing protein</fullName>
    </recommendedName>
</protein>
<dbReference type="GO" id="GO:0006405">
    <property type="term" value="P:RNA export from nucleus"/>
    <property type="evidence" value="ECO:0007669"/>
    <property type="project" value="TreeGrafter"/>
</dbReference>
<dbReference type="GO" id="GO:0006606">
    <property type="term" value="P:protein import into nucleus"/>
    <property type="evidence" value="ECO:0007669"/>
    <property type="project" value="TreeGrafter"/>
</dbReference>
<dbReference type="PANTHER" id="PTHR31431">
    <property type="entry name" value="NUCLEOPORIN NUP188 HOMOLOG"/>
    <property type="match status" value="1"/>
</dbReference>
<sequence>MIGEEPTELSSIAHDLIYKLLHWIIHHNIRDGLDSQPLYKCVTTALVHPEFKKHFWTEDQDRGLHILFIEASRKFPVDFLSFSSLIELLSRDEHSIVSNISYGVQNLQPKTVANLTVSMKILANIVHSGFIVDGDMVLPVEAALELMAKFTDVLEPPNQLLANCLDIVTYLWMDYRDEMYFKLDTIKFLPHVNSLNISPISCINGKFHCGGSLGPIVVVQEFSSAEYPLLKSFLQFVQVLLEFDPETVTKFEKVGNDYSDKLKYTIEKNFKLLLPAMSYILFEVFPTYNNWRYKKDEDHSFISRSCLSIFHKLISIDTRKDIINYLTPGEVLHLMCFYNLLEGGATFPLLKIVGTGNGTLQLLMESQLNWDTGPGVDFINLVRLAMALLNMTLRLKTTKDMDYLCPLEAKIMYYPNDKNHLRILHSTVDYIYHTFNPNLPTLAVELMRSFAMYPKIAYGSVYNAVMKLLHTLWLHRKELALKFLRRSDNFWINFCSPLLQNPLVGRNPKPSENGREFINSHRSGGMDPFSKSFKRETKQRHCTRVLADLSLLISLVESRLLCSLANLVTGIGSGYGTEAYIHMFDLLALEIYFKSGKLDNLLTLCLKNFFKESHKTLEMWTLFVTTSLKEAKKEMRYPDNASKIATKVMTSFKDFITIIITYMPDLITRNEVGESEILEQVEAAADIDSTSVNMNDSDWDERNLEDQENPSQPQHIYAEIPGRGAHKLYLAGLKEEKRIEAERKKQDQEDKEKIKKPKVSSDLENRESACSGKSLGKKSVITCINRLVAMLNNPSYVKDALENRAKQFIIQYHQDAKSAGLRQLLSSSSVKANDNGDFFHIPHNLATSSALTSLNSPSLLVHVMMLLYWLLINSSNKNCHNVCHICIRGFPSNILQEALRAISGTPLESLLEWTGQQGIVVQTQVKYTERERERFFLHGSMQMLRFYSVDAFILTSWMECCRMGAPSNHKQR</sequence>
<evidence type="ECO:0000256" key="3">
    <source>
        <dbReference type="ARBA" id="ARBA00022816"/>
    </source>
</evidence>
<dbReference type="AlphaFoldDB" id="A0A7R9CAM5"/>